<dbReference type="SUPFAM" id="SSF53335">
    <property type="entry name" value="S-adenosyl-L-methionine-dependent methyltransferases"/>
    <property type="match status" value="1"/>
</dbReference>
<dbReference type="EMBL" id="QRBF01000002">
    <property type="protein sequence ID" value="RDS85298.1"/>
    <property type="molecule type" value="Genomic_DNA"/>
</dbReference>
<dbReference type="Proteomes" id="UP000255334">
    <property type="component" value="Unassembled WGS sequence"/>
</dbReference>
<evidence type="ECO:0000259" key="1">
    <source>
        <dbReference type="Pfam" id="PF08421"/>
    </source>
</evidence>
<comment type="caution">
    <text evidence="3">The sequence shown here is derived from an EMBL/GenBank/DDBJ whole genome shotgun (WGS) entry which is preliminary data.</text>
</comment>
<dbReference type="PANTHER" id="PTHR43861:SF5">
    <property type="entry name" value="BLL5978 PROTEIN"/>
    <property type="match status" value="1"/>
</dbReference>
<dbReference type="Gene3D" id="3.40.50.150">
    <property type="entry name" value="Vaccinia Virus protein VP39"/>
    <property type="match status" value="1"/>
</dbReference>
<dbReference type="Gene3D" id="6.20.50.110">
    <property type="entry name" value="Methyltransferase, zinc-binding domain"/>
    <property type="match status" value="1"/>
</dbReference>
<dbReference type="Pfam" id="PF08484">
    <property type="entry name" value="Methyltransf_14"/>
    <property type="match status" value="1"/>
</dbReference>
<dbReference type="Pfam" id="PF08421">
    <property type="entry name" value="Methyltransf_13"/>
    <property type="match status" value="1"/>
</dbReference>
<keyword evidence="4" id="KW-1185">Reference proteome</keyword>
<evidence type="ECO:0000259" key="2">
    <source>
        <dbReference type="Pfam" id="PF08484"/>
    </source>
</evidence>
<dbReference type="InterPro" id="IPR029063">
    <property type="entry name" value="SAM-dependent_MTases_sf"/>
</dbReference>
<dbReference type="RefSeq" id="WP_115477339.1">
    <property type="nucleotide sequence ID" value="NZ_QRBF01000002.1"/>
</dbReference>
<dbReference type="AlphaFoldDB" id="A0A370XA87"/>
<proteinExistence type="predicted"/>
<dbReference type="InterPro" id="IPR038576">
    <property type="entry name" value="Methyltransf_Zn-bd_dom_put_sf"/>
</dbReference>
<dbReference type="GO" id="GO:0032259">
    <property type="term" value="P:methylation"/>
    <property type="evidence" value="ECO:0007669"/>
    <property type="project" value="UniProtKB-KW"/>
</dbReference>
<feature type="domain" description="C-methyltransferase" evidence="2">
    <location>
        <begin position="245"/>
        <end position="402"/>
    </location>
</feature>
<name>A0A370XA87_9GAMM</name>
<dbReference type="Pfam" id="PF13489">
    <property type="entry name" value="Methyltransf_23"/>
    <property type="match status" value="1"/>
</dbReference>
<feature type="domain" description="Methyltransferase putative zinc binding" evidence="1">
    <location>
        <begin position="3"/>
        <end position="64"/>
    </location>
</feature>
<dbReference type="PANTHER" id="PTHR43861">
    <property type="entry name" value="TRANS-ACONITATE 2-METHYLTRANSFERASE-RELATED"/>
    <property type="match status" value="1"/>
</dbReference>
<gene>
    <name evidence="3" type="ORF">DWU99_07135</name>
</gene>
<dbReference type="InterPro" id="IPR013691">
    <property type="entry name" value="MeTrfase_14"/>
</dbReference>
<keyword evidence="3" id="KW-0808">Transferase</keyword>
<reference evidence="3 4" key="1">
    <citation type="submission" date="2018-07" db="EMBL/GenBank/DDBJ databases">
        <title>Dyella monticola sp. nov. and Dyella psychrodurans sp. nov. isolated from monsoon evergreen broad-leaved forest soil of Dinghu Mountain, China.</title>
        <authorList>
            <person name="Gao Z."/>
            <person name="Qiu L."/>
        </authorList>
    </citation>
    <scope>NUCLEOTIDE SEQUENCE [LARGE SCALE GENOMIC DNA]</scope>
    <source>
        <strain evidence="3 4">4MSK11</strain>
    </source>
</reference>
<protein>
    <submittedName>
        <fullName evidence="3">Methyltransferase domain-containing protein</fullName>
    </submittedName>
</protein>
<evidence type="ECO:0000313" key="4">
    <source>
        <dbReference type="Proteomes" id="UP000255334"/>
    </source>
</evidence>
<dbReference type="InterPro" id="IPR013630">
    <property type="entry name" value="Methyltransf_Zn-bd_dom_put"/>
</dbReference>
<dbReference type="Gene3D" id="3.40.50.720">
    <property type="entry name" value="NAD(P)-binding Rossmann-like Domain"/>
    <property type="match status" value="1"/>
</dbReference>
<evidence type="ECO:0000313" key="3">
    <source>
        <dbReference type="EMBL" id="RDS85298.1"/>
    </source>
</evidence>
<accession>A0A370XA87</accession>
<dbReference type="OrthoDB" id="9815644at2"/>
<dbReference type="GO" id="GO:0008168">
    <property type="term" value="F:methyltransferase activity"/>
    <property type="evidence" value="ECO:0007669"/>
    <property type="project" value="UniProtKB-KW"/>
</dbReference>
<dbReference type="Gene3D" id="6.10.250.3100">
    <property type="match status" value="1"/>
</dbReference>
<keyword evidence="3" id="KW-0489">Methyltransferase</keyword>
<sequence length="407" mass="45229">MKCRFCDTLLHDVFLDLGSAPPSNAFLSTADLSATELHFPLHLYTCTDCHLVQVDEVQKHDALFSSDYVYFSSYSRTWLAHAERYVSRAVERLNLGSHHLVMEIASNDGYLLQYVKARGIPCIGIEPTASTAATARDRGIETLEQFFGEHVARNFATTRRQASLVIANNVLAHVPDLNDFVAGLGAVLAPEGVITVEFPHLLQLVAQRQFDTVYHEHFSYFSFHTAQRVFASHGLRIWDVEELSTHGGSLRLWACHANATHRETPAVAALLAKEAAAGMLDMSYYHGFQSLADAIKNDFLAFLIDCKRNGKQVVGYGAAAKGNTLLNYAGVRPDLLGYVVDASPHKQGRHLPGSRIPVVVEARIRESRPDFVVILPWNLREEITAQLAYIREWGGQFVTTIPQLVVS</sequence>
<organism evidence="3 4">
    <name type="scientific">Dyella psychrodurans</name>
    <dbReference type="NCBI Taxonomy" id="1927960"/>
    <lineage>
        <taxon>Bacteria</taxon>
        <taxon>Pseudomonadati</taxon>
        <taxon>Pseudomonadota</taxon>
        <taxon>Gammaproteobacteria</taxon>
        <taxon>Lysobacterales</taxon>
        <taxon>Rhodanobacteraceae</taxon>
        <taxon>Dyella</taxon>
    </lineage>
</organism>